<dbReference type="SMART" id="SM00382">
    <property type="entry name" value="AAA"/>
    <property type="match status" value="1"/>
</dbReference>
<dbReference type="PANTHER" id="PTHR42788">
    <property type="entry name" value="TAURINE IMPORT ATP-BINDING PROTEIN-RELATED"/>
    <property type="match status" value="1"/>
</dbReference>
<dbReference type="CDD" id="cd03293">
    <property type="entry name" value="ABC_NrtD_SsuB_transporters"/>
    <property type="match status" value="1"/>
</dbReference>
<dbReference type="InterPro" id="IPR050166">
    <property type="entry name" value="ABC_transporter_ATP-bind"/>
</dbReference>
<evidence type="ECO:0000313" key="5">
    <source>
        <dbReference type="EMBL" id="SVB12973.1"/>
    </source>
</evidence>
<dbReference type="InterPro" id="IPR003439">
    <property type="entry name" value="ABC_transporter-like_ATP-bd"/>
</dbReference>
<evidence type="ECO:0000256" key="2">
    <source>
        <dbReference type="ARBA" id="ARBA00022741"/>
    </source>
</evidence>
<gene>
    <name evidence="5" type="ORF">METZ01_LOCUS165827</name>
</gene>
<dbReference type="PANTHER" id="PTHR42788:SF2">
    <property type="entry name" value="ABC TRANSPORTER ATP-BINDING PROTEIN"/>
    <property type="match status" value="1"/>
</dbReference>
<dbReference type="PROSITE" id="PS00211">
    <property type="entry name" value="ABC_TRANSPORTER_1"/>
    <property type="match status" value="1"/>
</dbReference>
<dbReference type="InterPro" id="IPR027417">
    <property type="entry name" value="P-loop_NTPase"/>
</dbReference>
<dbReference type="InterPro" id="IPR017871">
    <property type="entry name" value="ABC_transporter-like_CS"/>
</dbReference>
<dbReference type="PROSITE" id="PS50893">
    <property type="entry name" value="ABC_TRANSPORTER_2"/>
    <property type="match status" value="1"/>
</dbReference>
<dbReference type="Gene3D" id="3.40.50.300">
    <property type="entry name" value="P-loop containing nucleotide triphosphate hydrolases"/>
    <property type="match status" value="1"/>
</dbReference>
<dbReference type="EMBL" id="UINC01029743">
    <property type="protein sequence ID" value="SVB12973.1"/>
    <property type="molecule type" value="Genomic_DNA"/>
</dbReference>
<name>A0A382BIH0_9ZZZZ</name>
<dbReference type="Pfam" id="PF00005">
    <property type="entry name" value="ABC_tran"/>
    <property type="match status" value="1"/>
</dbReference>
<evidence type="ECO:0000256" key="3">
    <source>
        <dbReference type="ARBA" id="ARBA00022840"/>
    </source>
</evidence>
<organism evidence="5">
    <name type="scientific">marine metagenome</name>
    <dbReference type="NCBI Taxonomy" id="408172"/>
    <lineage>
        <taxon>unclassified sequences</taxon>
        <taxon>metagenomes</taxon>
        <taxon>ecological metagenomes</taxon>
    </lineage>
</organism>
<proteinExistence type="predicted"/>
<dbReference type="GO" id="GO:0016887">
    <property type="term" value="F:ATP hydrolysis activity"/>
    <property type="evidence" value="ECO:0007669"/>
    <property type="project" value="InterPro"/>
</dbReference>
<feature type="non-terminal residue" evidence="5">
    <location>
        <position position="253"/>
    </location>
</feature>
<evidence type="ECO:0000259" key="4">
    <source>
        <dbReference type="PROSITE" id="PS50893"/>
    </source>
</evidence>
<dbReference type="GO" id="GO:0005524">
    <property type="term" value="F:ATP binding"/>
    <property type="evidence" value="ECO:0007669"/>
    <property type="project" value="UniProtKB-KW"/>
</dbReference>
<keyword evidence="3" id="KW-0067">ATP-binding</keyword>
<keyword evidence="2" id="KW-0547">Nucleotide-binding</keyword>
<keyword evidence="1" id="KW-0813">Transport</keyword>
<dbReference type="SUPFAM" id="SSF52540">
    <property type="entry name" value="P-loop containing nucleoside triphosphate hydrolases"/>
    <property type="match status" value="1"/>
</dbReference>
<dbReference type="InterPro" id="IPR003593">
    <property type="entry name" value="AAA+_ATPase"/>
</dbReference>
<sequence>MDSKRENNLKEKVIEVVNLSRRIGRDRDYLDVLANVDFYARRGEVVSVIGPSGCGKSTFLDILAGLERPDSGTVTIRGLDTENLLGSVGYMQQKDLLLPWRTVMNNVILGLEMQGISKKIARRQATERMHSFGLSGFEDQYPYALSGGMRQRAAFLRTILTDTSVLLLDEPFSALDALNRSHMQEWLLNLLESYDDKTVVLVTHDVEEALFLSDRIYVMSPRPGRIEVVEQMGWDRPRSRSLFITQQFADTKS</sequence>
<protein>
    <recommendedName>
        <fullName evidence="4">ABC transporter domain-containing protein</fullName>
    </recommendedName>
</protein>
<reference evidence="5" key="1">
    <citation type="submission" date="2018-05" db="EMBL/GenBank/DDBJ databases">
        <authorList>
            <person name="Lanie J.A."/>
            <person name="Ng W.-L."/>
            <person name="Kazmierczak K.M."/>
            <person name="Andrzejewski T.M."/>
            <person name="Davidsen T.M."/>
            <person name="Wayne K.J."/>
            <person name="Tettelin H."/>
            <person name="Glass J.I."/>
            <person name="Rusch D."/>
            <person name="Podicherti R."/>
            <person name="Tsui H.-C.T."/>
            <person name="Winkler M.E."/>
        </authorList>
    </citation>
    <scope>NUCLEOTIDE SEQUENCE</scope>
</reference>
<dbReference type="AlphaFoldDB" id="A0A382BIH0"/>
<accession>A0A382BIH0</accession>
<evidence type="ECO:0000256" key="1">
    <source>
        <dbReference type="ARBA" id="ARBA00022448"/>
    </source>
</evidence>
<feature type="domain" description="ABC transporter" evidence="4">
    <location>
        <begin position="14"/>
        <end position="246"/>
    </location>
</feature>